<dbReference type="RefSeq" id="WP_271221340.1">
    <property type="nucleotide sequence ID" value="NZ_BAAAVD010000038.1"/>
</dbReference>
<proteinExistence type="predicted"/>
<sequence length="346" mass="35871">MTATPGHATALRRLAATVTGTTVLGHCLLGFEQPFLAPFVGALTGVTAELALETADAWAVGRPPRYLGGRLGRTVDFLLPSYVDGLLCAMLLYGQAHLTPVALAVLIGVGGRYALRVRPSARTGPRAPRASHGSRSGTGGDAPGVPYMNPVALGVAVVPLLFPWVGVVPPHQFTAWVSGPFDVIVPLAVLALGLRAHAGPGGRLPLILGWAGGFVLQGLVRGAPGDVPTIGALLPMTGVLFVLYTCFVLPDLGTTPLAPRHQVVFGLTAAAVYGLLAGSHADFALPLCVVVVCACRGALLAVRGRLRPGDRTGRAGQPMPGPTRSRTRRDPSCLTSRNAPEARTRR</sequence>
<evidence type="ECO:0008006" key="5">
    <source>
        <dbReference type="Google" id="ProtNLM"/>
    </source>
</evidence>
<evidence type="ECO:0000256" key="2">
    <source>
        <dbReference type="SAM" id="Phobius"/>
    </source>
</evidence>
<keyword evidence="2" id="KW-0812">Transmembrane</keyword>
<evidence type="ECO:0000313" key="3">
    <source>
        <dbReference type="EMBL" id="GLK13039.1"/>
    </source>
</evidence>
<accession>A0A9W6I8Q7</accession>
<keyword evidence="4" id="KW-1185">Reference proteome</keyword>
<keyword evidence="2" id="KW-0472">Membrane</keyword>
<comment type="caution">
    <text evidence="3">The sequence shown here is derived from an EMBL/GenBank/DDBJ whole genome shotgun (WGS) entry which is preliminary data.</text>
</comment>
<dbReference type="EMBL" id="BSEV01000020">
    <property type="protein sequence ID" value="GLK13039.1"/>
    <property type="molecule type" value="Genomic_DNA"/>
</dbReference>
<reference evidence="3" key="1">
    <citation type="journal article" date="2014" name="Int. J. Syst. Evol. Microbiol.">
        <title>Complete genome sequence of Corynebacterium casei LMG S-19264T (=DSM 44701T), isolated from a smear-ripened cheese.</title>
        <authorList>
            <consortium name="US DOE Joint Genome Institute (JGI-PGF)"/>
            <person name="Walter F."/>
            <person name="Albersmeier A."/>
            <person name="Kalinowski J."/>
            <person name="Ruckert C."/>
        </authorList>
    </citation>
    <scope>NUCLEOTIDE SEQUENCE</scope>
    <source>
        <strain evidence="3">VKM Ac-2007</strain>
    </source>
</reference>
<gene>
    <name evidence="3" type="ORF">GCM10017600_64500</name>
</gene>
<feature type="transmembrane region" description="Helical" evidence="2">
    <location>
        <begin position="261"/>
        <end position="277"/>
    </location>
</feature>
<feature type="transmembrane region" description="Helical" evidence="2">
    <location>
        <begin position="230"/>
        <end position="249"/>
    </location>
</feature>
<feature type="transmembrane region" description="Helical" evidence="2">
    <location>
        <begin position="173"/>
        <end position="194"/>
    </location>
</feature>
<dbReference type="AlphaFoldDB" id="A0A9W6I8Q7"/>
<name>A0A9W6I8Q7_9ACTN</name>
<feature type="transmembrane region" description="Helical" evidence="2">
    <location>
        <begin position="283"/>
        <end position="302"/>
    </location>
</feature>
<keyword evidence="2" id="KW-1133">Transmembrane helix</keyword>
<feature type="region of interest" description="Disordered" evidence="1">
    <location>
        <begin position="309"/>
        <end position="346"/>
    </location>
</feature>
<feature type="transmembrane region" description="Helical" evidence="2">
    <location>
        <begin position="206"/>
        <end position="224"/>
    </location>
</feature>
<protein>
    <recommendedName>
        <fullName evidence="5">Enediyne biosynthesis protein UnbU</fullName>
    </recommendedName>
</protein>
<evidence type="ECO:0000256" key="1">
    <source>
        <dbReference type="SAM" id="MobiDB-lite"/>
    </source>
</evidence>
<evidence type="ECO:0000313" key="4">
    <source>
        <dbReference type="Proteomes" id="UP001143474"/>
    </source>
</evidence>
<feature type="transmembrane region" description="Helical" evidence="2">
    <location>
        <begin position="147"/>
        <end position="167"/>
    </location>
</feature>
<feature type="transmembrane region" description="Helical" evidence="2">
    <location>
        <begin position="98"/>
        <end position="115"/>
    </location>
</feature>
<dbReference type="Proteomes" id="UP001143474">
    <property type="component" value="Unassembled WGS sequence"/>
</dbReference>
<feature type="region of interest" description="Disordered" evidence="1">
    <location>
        <begin position="120"/>
        <end position="141"/>
    </location>
</feature>
<organism evidence="3 4">
    <name type="scientific">Streptosporangium carneum</name>
    <dbReference type="NCBI Taxonomy" id="47481"/>
    <lineage>
        <taxon>Bacteria</taxon>
        <taxon>Bacillati</taxon>
        <taxon>Actinomycetota</taxon>
        <taxon>Actinomycetes</taxon>
        <taxon>Streptosporangiales</taxon>
        <taxon>Streptosporangiaceae</taxon>
        <taxon>Streptosporangium</taxon>
    </lineage>
</organism>
<reference evidence="3" key="2">
    <citation type="submission" date="2023-01" db="EMBL/GenBank/DDBJ databases">
        <authorList>
            <person name="Sun Q."/>
            <person name="Evtushenko L."/>
        </authorList>
    </citation>
    <scope>NUCLEOTIDE SEQUENCE</scope>
    <source>
        <strain evidence="3">VKM Ac-2007</strain>
    </source>
</reference>